<comment type="caution">
    <text evidence="1">The sequence shown here is derived from an EMBL/GenBank/DDBJ whole genome shotgun (WGS) entry which is preliminary data.</text>
</comment>
<sequence>MSRLHHGHKHQGLELGIATFFCFRTRVLLQLAAIKPPSSNLSNDVLGWKGTTSSSLFMVRSTYDISQGVSFKMSDRIWQLVHRYQGP</sequence>
<organism evidence="1 2">
    <name type="scientific">Hibiscus sabdariffa</name>
    <name type="common">roselle</name>
    <dbReference type="NCBI Taxonomy" id="183260"/>
    <lineage>
        <taxon>Eukaryota</taxon>
        <taxon>Viridiplantae</taxon>
        <taxon>Streptophyta</taxon>
        <taxon>Embryophyta</taxon>
        <taxon>Tracheophyta</taxon>
        <taxon>Spermatophyta</taxon>
        <taxon>Magnoliopsida</taxon>
        <taxon>eudicotyledons</taxon>
        <taxon>Gunneridae</taxon>
        <taxon>Pentapetalae</taxon>
        <taxon>rosids</taxon>
        <taxon>malvids</taxon>
        <taxon>Malvales</taxon>
        <taxon>Malvaceae</taxon>
        <taxon>Malvoideae</taxon>
        <taxon>Hibiscus</taxon>
    </lineage>
</organism>
<evidence type="ECO:0000313" key="1">
    <source>
        <dbReference type="EMBL" id="KAK8507624.1"/>
    </source>
</evidence>
<name>A0ABR2BL35_9ROSI</name>
<evidence type="ECO:0000313" key="2">
    <source>
        <dbReference type="Proteomes" id="UP001472677"/>
    </source>
</evidence>
<dbReference type="Proteomes" id="UP001472677">
    <property type="component" value="Unassembled WGS sequence"/>
</dbReference>
<proteinExistence type="predicted"/>
<gene>
    <name evidence="1" type="ORF">V6N12_017917</name>
</gene>
<keyword evidence="2" id="KW-1185">Reference proteome</keyword>
<protein>
    <submittedName>
        <fullName evidence="1">Uncharacterized protein</fullName>
    </submittedName>
</protein>
<dbReference type="EMBL" id="JBBPBM010000107">
    <property type="protein sequence ID" value="KAK8507624.1"/>
    <property type="molecule type" value="Genomic_DNA"/>
</dbReference>
<accession>A0ABR2BL35</accession>
<reference evidence="1 2" key="1">
    <citation type="journal article" date="2024" name="G3 (Bethesda)">
        <title>Genome assembly of Hibiscus sabdariffa L. provides insights into metabolisms of medicinal natural products.</title>
        <authorList>
            <person name="Kim T."/>
        </authorList>
    </citation>
    <scope>NUCLEOTIDE SEQUENCE [LARGE SCALE GENOMIC DNA]</scope>
    <source>
        <strain evidence="1">TK-2024</strain>
        <tissue evidence="1">Old leaves</tissue>
    </source>
</reference>